<accession>A0A955E1B7</accession>
<evidence type="ECO:0000313" key="1">
    <source>
        <dbReference type="EMBL" id="MCA9302130.1"/>
    </source>
</evidence>
<reference evidence="1" key="2">
    <citation type="journal article" date="2021" name="Microbiome">
        <title>Successional dynamics and alternative stable states in a saline activated sludge microbial community over 9 years.</title>
        <authorList>
            <person name="Wang Y."/>
            <person name="Ye J."/>
            <person name="Ju F."/>
            <person name="Liu L."/>
            <person name="Boyd J.A."/>
            <person name="Deng Y."/>
            <person name="Parks D.H."/>
            <person name="Jiang X."/>
            <person name="Yin X."/>
            <person name="Woodcroft B.J."/>
            <person name="Tyson G.W."/>
            <person name="Hugenholtz P."/>
            <person name="Polz M.F."/>
            <person name="Zhang T."/>
        </authorList>
    </citation>
    <scope>NUCLEOTIDE SEQUENCE</scope>
    <source>
        <strain evidence="1">HKST-UBA80</strain>
    </source>
</reference>
<protein>
    <submittedName>
        <fullName evidence="1">Uncharacterized protein</fullName>
    </submittedName>
</protein>
<proteinExistence type="predicted"/>
<sequence length="150" mass="16524">MSSYTDGAKSGKAEQLGVADLYSFFQRYAEGETVTQDILFPPLYVDRELLFCRIISDESGPRLRVLKFTGETYDYSISSRGEGELVLMSALGPNSSGVIAYASQCAIYRRGAEAGENSAHLTNFLYAHKNNPQTVADQFSTKAASEEIQR</sequence>
<dbReference type="EMBL" id="JAGQNY010000006">
    <property type="protein sequence ID" value="MCA9302130.1"/>
    <property type="molecule type" value="Genomic_DNA"/>
</dbReference>
<organism evidence="1 2">
    <name type="scientific">candidate division WWE3 bacterium</name>
    <dbReference type="NCBI Taxonomy" id="2053526"/>
    <lineage>
        <taxon>Bacteria</taxon>
        <taxon>Katanobacteria</taxon>
    </lineage>
</organism>
<reference evidence="1" key="1">
    <citation type="submission" date="2020-04" db="EMBL/GenBank/DDBJ databases">
        <authorList>
            <person name="Zhang T."/>
        </authorList>
    </citation>
    <scope>NUCLEOTIDE SEQUENCE</scope>
    <source>
        <strain evidence="1">HKST-UBA80</strain>
    </source>
</reference>
<name>A0A955E1B7_UNCKA</name>
<evidence type="ECO:0000313" key="2">
    <source>
        <dbReference type="Proteomes" id="UP000714817"/>
    </source>
</evidence>
<dbReference type="AlphaFoldDB" id="A0A955E1B7"/>
<comment type="caution">
    <text evidence="1">The sequence shown here is derived from an EMBL/GenBank/DDBJ whole genome shotgun (WGS) entry which is preliminary data.</text>
</comment>
<gene>
    <name evidence="1" type="ORF">KDA10_02060</name>
</gene>
<dbReference type="Proteomes" id="UP000714817">
    <property type="component" value="Unassembled WGS sequence"/>
</dbReference>